<comment type="cofactor">
    <cofactor evidence="1">
        <name>pyridoxal 5'-phosphate</name>
        <dbReference type="ChEBI" id="CHEBI:597326"/>
    </cofactor>
</comment>
<gene>
    <name evidence="4" type="ORF">QOZ93_001098</name>
</gene>
<keyword evidence="2" id="KW-0663">Pyridoxal phosphate</keyword>
<dbReference type="Proteomes" id="UP001224418">
    <property type="component" value="Unassembled WGS sequence"/>
</dbReference>
<protein>
    <submittedName>
        <fullName evidence="4">Threonine-phosphate decarboxylase</fullName>
        <ecNumber evidence="4">4.1.1.81</ecNumber>
    </submittedName>
</protein>
<organism evidence="4 5">
    <name type="scientific">Hathewaya limosa</name>
    <name type="common">Clostridium limosum</name>
    <dbReference type="NCBI Taxonomy" id="1536"/>
    <lineage>
        <taxon>Bacteria</taxon>
        <taxon>Bacillati</taxon>
        <taxon>Bacillota</taxon>
        <taxon>Clostridia</taxon>
        <taxon>Eubacteriales</taxon>
        <taxon>Clostridiaceae</taxon>
        <taxon>Hathewaya</taxon>
    </lineage>
</organism>
<dbReference type="InterPro" id="IPR004839">
    <property type="entry name" value="Aminotransferase_I/II_large"/>
</dbReference>
<dbReference type="EC" id="4.1.1.81" evidence="4"/>
<evidence type="ECO:0000256" key="2">
    <source>
        <dbReference type="ARBA" id="ARBA00022898"/>
    </source>
</evidence>
<dbReference type="PANTHER" id="PTHR42885">
    <property type="entry name" value="HISTIDINOL-PHOSPHATE AMINOTRANSFERASE-RELATED"/>
    <property type="match status" value="1"/>
</dbReference>
<comment type="caution">
    <text evidence="4">The sequence shown here is derived from an EMBL/GenBank/DDBJ whole genome shotgun (WGS) entry which is preliminary data.</text>
</comment>
<keyword evidence="5" id="KW-1185">Reference proteome</keyword>
<evidence type="ECO:0000256" key="1">
    <source>
        <dbReference type="ARBA" id="ARBA00001933"/>
    </source>
</evidence>
<dbReference type="InterPro" id="IPR015421">
    <property type="entry name" value="PyrdxlP-dep_Trfase_major"/>
</dbReference>
<dbReference type="EMBL" id="JAUSWN010000007">
    <property type="protein sequence ID" value="MDQ0479357.1"/>
    <property type="molecule type" value="Genomic_DNA"/>
</dbReference>
<name>A0ABU0JQI6_HATLI</name>
<dbReference type="InterPro" id="IPR015422">
    <property type="entry name" value="PyrdxlP-dep_Trfase_small"/>
</dbReference>
<dbReference type="GO" id="GO:0048472">
    <property type="term" value="F:threonine-phosphate decarboxylase activity"/>
    <property type="evidence" value="ECO:0007669"/>
    <property type="project" value="UniProtKB-EC"/>
</dbReference>
<dbReference type="Gene3D" id="3.40.640.10">
    <property type="entry name" value="Type I PLP-dependent aspartate aminotransferase-like (Major domain)"/>
    <property type="match status" value="1"/>
</dbReference>
<keyword evidence="4" id="KW-0456">Lyase</keyword>
<dbReference type="SUPFAM" id="SSF53383">
    <property type="entry name" value="PLP-dependent transferases"/>
    <property type="match status" value="1"/>
</dbReference>
<dbReference type="InterPro" id="IPR015424">
    <property type="entry name" value="PyrdxlP-dep_Trfase"/>
</dbReference>
<reference evidence="4 5" key="1">
    <citation type="submission" date="2023-07" db="EMBL/GenBank/DDBJ databases">
        <title>Genomic Encyclopedia of Type Strains, Phase IV (KMG-IV): sequencing the most valuable type-strain genomes for metagenomic binning, comparative biology and taxonomic classification.</title>
        <authorList>
            <person name="Goeker M."/>
        </authorList>
    </citation>
    <scope>NUCLEOTIDE SEQUENCE [LARGE SCALE GENOMIC DNA]</scope>
    <source>
        <strain evidence="4 5">DSM 1400</strain>
    </source>
</reference>
<feature type="domain" description="Aminotransferase class I/classII large" evidence="3">
    <location>
        <begin position="17"/>
        <end position="353"/>
    </location>
</feature>
<evidence type="ECO:0000313" key="5">
    <source>
        <dbReference type="Proteomes" id="UP001224418"/>
    </source>
</evidence>
<accession>A0ABU0JQI6</accession>
<proteinExistence type="predicted"/>
<dbReference type="CDD" id="cd00609">
    <property type="entry name" value="AAT_like"/>
    <property type="match status" value="1"/>
</dbReference>
<dbReference type="Gene3D" id="3.90.1150.10">
    <property type="entry name" value="Aspartate Aminotransferase, domain 1"/>
    <property type="match status" value="1"/>
</dbReference>
<dbReference type="Pfam" id="PF00155">
    <property type="entry name" value="Aminotran_1_2"/>
    <property type="match status" value="1"/>
</dbReference>
<evidence type="ECO:0000259" key="3">
    <source>
        <dbReference type="Pfam" id="PF00155"/>
    </source>
</evidence>
<dbReference type="RefSeq" id="WP_307355432.1">
    <property type="nucleotide sequence ID" value="NZ_BAAACJ010000032.1"/>
</dbReference>
<dbReference type="PANTHER" id="PTHR42885:SF1">
    <property type="entry name" value="THREONINE-PHOSPHATE DECARBOXYLASE"/>
    <property type="match status" value="1"/>
</dbReference>
<evidence type="ECO:0000313" key="4">
    <source>
        <dbReference type="EMBL" id="MDQ0479357.1"/>
    </source>
</evidence>
<sequence length="356" mass="41331">MVHGGDVYTEGILKGKELIDFSSNINPLGVPESFKLHVNEGVEALVRYPDIKYRRLKEALSEYAEINKDYLVLGNGAAELLDLAIGSVKSIALVVPSFAEYELSCKKWNVSIKYIHLQERNIKDKLYEKYIDYNDIIEALKYNEALMIANPNNPNGSIIEKNKFKDILEYAEENNKILIIDEAFIEFVGDIKLSLKDYVEKYKCLFIVRALTKFFAMPGIRLGYGFSSNEEFLNTIKKKQNPWNINSFAEIAGVYVLKDKEYIENSLKWIKNERDFMINSLLKIKVIKKVYKTHGNFVLVELEENLDCNKLYEKLFEKSILIRKANNYVNLNDKYVRFAIKDREKNKILIEALKDL</sequence>